<dbReference type="InterPro" id="IPR005225">
    <property type="entry name" value="Small_GTP-bd"/>
</dbReference>
<protein>
    <submittedName>
        <fullName evidence="7">Uncharacterized protein</fullName>
    </submittedName>
</protein>
<evidence type="ECO:0000256" key="5">
    <source>
        <dbReference type="ARBA" id="ARBA00023289"/>
    </source>
</evidence>
<organism evidence="6 7">
    <name type="scientific">Plectus sambesii</name>
    <dbReference type="NCBI Taxonomy" id="2011161"/>
    <lineage>
        <taxon>Eukaryota</taxon>
        <taxon>Metazoa</taxon>
        <taxon>Ecdysozoa</taxon>
        <taxon>Nematoda</taxon>
        <taxon>Chromadorea</taxon>
        <taxon>Plectida</taxon>
        <taxon>Plectina</taxon>
        <taxon>Plectoidea</taxon>
        <taxon>Plectidae</taxon>
        <taxon>Plectus</taxon>
    </lineage>
</organism>
<dbReference type="PANTHER" id="PTHR47980">
    <property type="entry name" value="LD44762P"/>
    <property type="match status" value="1"/>
</dbReference>
<evidence type="ECO:0000256" key="3">
    <source>
        <dbReference type="ARBA" id="ARBA00023134"/>
    </source>
</evidence>
<dbReference type="PROSITE" id="PS51421">
    <property type="entry name" value="RAS"/>
    <property type="match status" value="1"/>
</dbReference>
<dbReference type="Pfam" id="PF00071">
    <property type="entry name" value="Ras"/>
    <property type="match status" value="1"/>
</dbReference>
<dbReference type="SMART" id="SM00177">
    <property type="entry name" value="ARF"/>
    <property type="match status" value="1"/>
</dbReference>
<dbReference type="SMART" id="SM00174">
    <property type="entry name" value="RHO"/>
    <property type="match status" value="1"/>
</dbReference>
<dbReference type="PROSITE" id="PS51420">
    <property type="entry name" value="RHO"/>
    <property type="match status" value="1"/>
</dbReference>
<evidence type="ECO:0000313" key="7">
    <source>
        <dbReference type="WBParaSite" id="PSAMB.scaffold1272size33506.g12028.t1"/>
    </source>
</evidence>
<dbReference type="InterPro" id="IPR050305">
    <property type="entry name" value="Small_GTPase_Rab"/>
</dbReference>
<keyword evidence="3" id="KW-0342">GTP-binding</keyword>
<evidence type="ECO:0000313" key="6">
    <source>
        <dbReference type="Proteomes" id="UP000887566"/>
    </source>
</evidence>
<dbReference type="WBParaSite" id="PSAMB.scaffold1272size33506.g12028.t1">
    <property type="protein sequence ID" value="PSAMB.scaffold1272size33506.g12028.t1"/>
    <property type="gene ID" value="PSAMB.scaffold1272size33506.g12028"/>
</dbReference>
<dbReference type="GO" id="GO:0003924">
    <property type="term" value="F:GTPase activity"/>
    <property type="evidence" value="ECO:0007669"/>
    <property type="project" value="InterPro"/>
</dbReference>
<dbReference type="CDD" id="cd00154">
    <property type="entry name" value="Rab"/>
    <property type="match status" value="1"/>
</dbReference>
<dbReference type="SMART" id="SM00173">
    <property type="entry name" value="RAS"/>
    <property type="match status" value="1"/>
</dbReference>
<dbReference type="Proteomes" id="UP000887566">
    <property type="component" value="Unplaced"/>
</dbReference>
<evidence type="ECO:0000256" key="2">
    <source>
        <dbReference type="ARBA" id="ARBA00022741"/>
    </source>
</evidence>
<dbReference type="NCBIfam" id="TIGR00231">
    <property type="entry name" value="small_GTP"/>
    <property type="match status" value="1"/>
</dbReference>
<comment type="similarity">
    <text evidence="1">Belongs to the small GTPase superfamily. Rab family.</text>
</comment>
<dbReference type="SMART" id="SM00176">
    <property type="entry name" value="RAN"/>
    <property type="match status" value="1"/>
</dbReference>
<dbReference type="PROSITE" id="PS51419">
    <property type="entry name" value="RAB"/>
    <property type="match status" value="1"/>
</dbReference>
<dbReference type="Gene3D" id="3.40.50.300">
    <property type="entry name" value="P-loop containing nucleotide triphosphate hydrolases"/>
    <property type="match status" value="1"/>
</dbReference>
<dbReference type="InterPro" id="IPR001806">
    <property type="entry name" value="Small_GTPase"/>
</dbReference>
<keyword evidence="2" id="KW-0547">Nucleotide-binding</keyword>
<keyword evidence="6" id="KW-1185">Reference proteome</keyword>
<dbReference type="SUPFAM" id="SSF52540">
    <property type="entry name" value="P-loop containing nucleoside triphosphate hydrolases"/>
    <property type="match status" value="1"/>
</dbReference>
<dbReference type="InterPro" id="IPR027417">
    <property type="entry name" value="P-loop_NTPase"/>
</dbReference>
<dbReference type="SMART" id="SM00175">
    <property type="entry name" value="RAB"/>
    <property type="match status" value="1"/>
</dbReference>
<reference evidence="7" key="1">
    <citation type="submission" date="2022-11" db="UniProtKB">
        <authorList>
            <consortium name="WormBaseParasite"/>
        </authorList>
    </citation>
    <scope>IDENTIFICATION</scope>
</reference>
<keyword evidence="5" id="KW-0636">Prenylation</keyword>
<evidence type="ECO:0000256" key="1">
    <source>
        <dbReference type="ARBA" id="ARBA00006270"/>
    </source>
</evidence>
<dbReference type="PROSITE" id="PS51417">
    <property type="entry name" value="ARF"/>
    <property type="match status" value="1"/>
</dbReference>
<dbReference type="PRINTS" id="PR00449">
    <property type="entry name" value="RASTRNSFRMNG"/>
</dbReference>
<keyword evidence="4" id="KW-0449">Lipoprotein</keyword>
<evidence type="ECO:0000256" key="4">
    <source>
        <dbReference type="ARBA" id="ARBA00023288"/>
    </source>
</evidence>
<dbReference type="FunFam" id="3.40.50.300:FF:001822">
    <property type="entry name" value="RAB family"/>
    <property type="match status" value="1"/>
</dbReference>
<accession>A0A914UVI0</accession>
<dbReference type="GO" id="GO:0005525">
    <property type="term" value="F:GTP binding"/>
    <property type="evidence" value="ECO:0007669"/>
    <property type="project" value="UniProtKB-KW"/>
</dbReference>
<name>A0A914UVI0_9BILA</name>
<dbReference type="AlphaFoldDB" id="A0A914UVI0"/>
<proteinExistence type="inferred from homology"/>
<sequence length="219" mass="24489">MKKTDLSKKRGSSTIVDCDHTFTIMLLGDSCTGKTCLLVRFKDGTFLNNNFISTVGIDYRNKLVDVNGSKVKLQIWDTAGQERFRSVTSAYYRDADALLLVFDVTNRQSFDNIRNWLAQIREYAQESVAILLVGNKIDLNVQRKVKPDEGKQLAATYEIPYMETSAKTGQNVNDAFMQLASKLTRSRVGGQEDSNKIDLNDSRNVASPYSSWCCGGASK</sequence>